<evidence type="ECO:0000313" key="2">
    <source>
        <dbReference type="Proteomes" id="UP001203687"/>
    </source>
</evidence>
<dbReference type="EMBL" id="JALPQF010000002">
    <property type="protein sequence ID" value="MCK8479558.1"/>
    <property type="molecule type" value="Genomic_DNA"/>
</dbReference>
<dbReference type="Proteomes" id="UP001203687">
    <property type="component" value="Unassembled WGS sequence"/>
</dbReference>
<gene>
    <name evidence="1" type="ORF">MUY34_02935</name>
</gene>
<name>A0ABT0H5B3_9FLAO</name>
<reference evidence="1" key="1">
    <citation type="submission" date="2022-04" db="EMBL/GenBank/DDBJ databases">
        <authorList>
            <person name="Ren T."/>
        </authorList>
    </citation>
    <scope>NUCLEOTIDE SEQUENCE</scope>
    <source>
        <strain evidence="1">F63249</strain>
    </source>
</reference>
<evidence type="ECO:0008006" key="3">
    <source>
        <dbReference type="Google" id="ProtNLM"/>
    </source>
</evidence>
<proteinExistence type="predicted"/>
<protein>
    <recommendedName>
        <fullName evidence="3">DUF1574 domain-containing protein</fullName>
    </recommendedName>
</protein>
<sequence>MTLFLKKFGILFLGFICLATALSFGSLWALRQSSFYKPSFLANAVDESKFDYIILGASNGLTTLNTKVIDSVLAIDGINLSMDDTAVSSQYLMLQHFLAEGKQTKYCILASSPSSFDFKRNAINDNDYRFLMYANRSYVSDYYKQFSGKRASLLYHSKWMPTLGVSYYNAELFFPSMMSLVRPNKRNRFDEKGNYTYPVFQIEDELITDIEEMPIAFSNAYVKKIKGLCDANGITLICYISPIKTKHAMVNSVSYNVINHSNGLNNMKYFHDEIHVNTLGREASSLNFANAFETYIKPSE</sequence>
<comment type="caution">
    <text evidence="1">The sequence shown here is derived from an EMBL/GenBank/DDBJ whole genome shotgun (WGS) entry which is preliminary data.</text>
</comment>
<keyword evidence="2" id="KW-1185">Reference proteome</keyword>
<accession>A0ABT0H5B3</accession>
<dbReference type="RefSeq" id="WP_248411854.1">
    <property type="nucleotide sequence ID" value="NZ_JALPQF010000002.1"/>
</dbReference>
<evidence type="ECO:0000313" key="1">
    <source>
        <dbReference type="EMBL" id="MCK8479558.1"/>
    </source>
</evidence>
<organism evidence="1 2">
    <name type="scientific">Psychroserpens algicola</name>
    <dbReference type="NCBI Taxonomy" id="1719034"/>
    <lineage>
        <taxon>Bacteria</taxon>
        <taxon>Pseudomonadati</taxon>
        <taxon>Bacteroidota</taxon>
        <taxon>Flavobacteriia</taxon>
        <taxon>Flavobacteriales</taxon>
        <taxon>Flavobacteriaceae</taxon>
        <taxon>Psychroserpens</taxon>
    </lineage>
</organism>